<sequence>MTRLEAILWNIALPGFSQLLNKQYVKGIVFIVLEFLINMGAHFNSAIQLSFLGETEQALATVNMQWIMFYPCLYFFAMWDGFKDAEADPPPLYSFIPFACCAYFVTVGIMYASVVKINGVLLGPIWLPMLSVIPGLIVGLPIQLLLAKKANATP</sequence>
<reference evidence="2" key="1">
    <citation type="submission" date="2020-12" db="EMBL/GenBank/DDBJ databases">
        <title>PHA producing bacteria isolated from mangrove.</title>
        <authorList>
            <person name="Zheng W."/>
            <person name="Yu S."/>
            <person name="Huang Y."/>
        </authorList>
    </citation>
    <scope>NUCLEOTIDE SEQUENCE</scope>
    <source>
        <strain evidence="2">GN22-4</strain>
    </source>
</reference>
<feature type="transmembrane region" description="Helical" evidence="1">
    <location>
        <begin position="63"/>
        <end position="80"/>
    </location>
</feature>
<organism evidence="2 3">
    <name type="scientific">Priestia flexa</name>
    <dbReference type="NCBI Taxonomy" id="86664"/>
    <lineage>
        <taxon>Bacteria</taxon>
        <taxon>Bacillati</taxon>
        <taxon>Bacillota</taxon>
        <taxon>Bacilli</taxon>
        <taxon>Bacillales</taxon>
        <taxon>Bacillaceae</taxon>
        <taxon>Priestia</taxon>
    </lineage>
</organism>
<accession>A0A8I1MGS3</accession>
<gene>
    <name evidence="2" type="ORF">JF537_12110</name>
</gene>
<dbReference type="AlphaFoldDB" id="A0A8I1MGS3"/>
<keyword evidence="1" id="KW-1133">Transmembrane helix</keyword>
<dbReference type="Proteomes" id="UP000664578">
    <property type="component" value="Unassembled WGS sequence"/>
</dbReference>
<proteinExistence type="predicted"/>
<dbReference type="RefSeq" id="WP_119543411.1">
    <property type="nucleotide sequence ID" value="NZ_JAEMWV010000005.1"/>
</dbReference>
<keyword evidence="1" id="KW-0472">Membrane</keyword>
<comment type="caution">
    <text evidence="2">The sequence shown here is derived from an EMBL/GenBank/DDBJ whole genome shotgun (WGS) entry which is preliminary data.</text>
</comment>
<dbReference type="EMBL" id="JAEMWV010000005">
    <property type="protein sequence ID" value="MBN8252313.1"/>
    <property type="molecule type" value="Genomic_DNA"/>
</dbReference>
<evidence type="ECO:0000313" key="2">
    <source>
        <dbReference type="EMBL" id="MBN8252313.1"/>
    </source>
</evidence>
<name>A0A8I1MGS3_9BACI</name>
<evidence type="ECO:0000313" key="3">
    <source>
        <dbReference type="Proteomes" id="UP000664578"/>
    </source>
</evidence>
<feature type="transmembrane region" description="Helical" evidence="1">
    <location>
        <begin position="24"/>
        <end position="43"/>
    </location>
</feature>
<evidence type="ECO:0000256" key="1">
    <source>
        <dbReference type="SAM" id="Phobius"/>
    </source>
</evidence>
<feature type="transmembrane region" description="Helical" evidence="1">
    <location>
        <begin position="125"/>
        <end position="146"/>
    </location>
</feature>
<keyword evidence="1" id="KW-0812">Transmembrane</keyword>
<protein>
    <submittedName>
        <fullName evidence="2">Uncharacterized protein</fullName>
    </submittedName>
</protein>
<feature type="transmembrane region" description="Helical" evidence="1">
    <location>
        <begin position="92"/>
        <end position="113"/>
    </location>
</feature>